<name>A0A443J6X1_9MICO</name>
<organism evidence="1 2">
    <name type="scientific">Microbacterium enclense</name>
    <dbReference type="NCBI Taxonomy" id="993073"/>
    <lineage>
        <taxon>Bacteria</taxon>
        <taxon>Bacillati</taxon>
        <taxon>Actinomycetota</taxon>
        <taxon>Actinomycetes</taxon>
        <taxon>Micrococcales</taxon>
        <taxon>Microbacteriaceae</taxon>
        <taxon>Microbacterium</taxon>
    </lineage>
</organism>
<evidence type="ECO:0000313" key="1">
    <source>
        <dbReference type="EMBL" id="RWR16151.1"/>
    </source>
</evidence>
<sequence length="62" mass="7077">MARVRTVTHGYRLATGWEKIDKRPLTLEVAQDLRARGYTMVVAKRGLFDAREISLNQLIPPP</sequence>
<accession>A0A443J6X1</accession>
<dbReference type="RefSeq" id="WP_128218749.1">
    <property type="nucleotide sequence ID" value="NZ_RBZY01000064.1"/>
</dbReference>
<dbReference type="OrthoDB" id="5074954at2"/>
<evidence type="ECO:0000313" key="2">
    <source>
        <dbReference type="Proteomes" id="UP000285970"/>
    </source>
</evidence>
<dbReference type="Proteomes" id="UP000285970">
    <property type="component" value="Unassembled WGS sequence"/>
</dbReference>
<comment type="caution">
    <text evidence="1">The sequence shown here is derived from an EMBL/GenBank/DDBJ whole genome shotgun (WGS) entry which is preliminary data.</text>
</comment>
<gene>
    <name evidence="1" type="ORF">D8Y23_14215</name>
</gene>
<dbReference type="EMBL" id="RBZY01000064">
    <property type="protein sequence ID" value="RWR16151.1"/>
    <property type="molecule type" value="Genomic_DNA"/>
</dbReference>
<protein>
    <submittedName>
        <fullName evidence="1">Alternative tryptophan synthase beta-subunit</fullName>
    </submittedName>
</protein>
<proteinExistence type="predicted"/>
<dbReference type="AlphaFoldDB" id="A0A443J6X1"/>
<reference evidence="1 2" key="1">
    <citation type="journal article" date="2018" name="Front. Microbiol.">
        <title>Novel Insights Into Bacterial Dimethylsulfoniopropionate Catabolism in the East China Sea.</title>
        <authorList>
            <person name="Liu J."/>
            <person name="Liu J."/>
            <person name="Zhang S.H."/>
            <person name="Liang J."/>
            <person name="Lin H."/>
            <person name="Song D."/>
            <person name="Yang G.P."/>
            <person name="Todd J.D."/>
            <person name="Zhang X.H."/>
        </authorList>
    </citation>
    <scope>NUCLEOTIDE SEQUENCE [LARGE SCALE GENOMIC DNA]</scope>
    <source>
        <strain evidence="1 2">ZYFD042</strain>
    </source>
</reference>